<dbReference type="Pfam" id="PF13912">
    <property type="entry name" value="zf-C2H2_6"/>
    <property type="match status" value="1"/>
</dbReference>
<dbReference type="Proteomes" id="UP000789524">
    <property type="component" value="Unassembled WGS sequence"/>
</dbReference>
<dbReference type="Gene3D" id="3.30.170.10">
    <property type="entry name" value="Cyclin-dependent kinase, regulatory subunit"/>
    <property type="match status" value="1"/>
</dbReference>
<dbReference type="FunFam" id="3.30.160.60:FF:001485">
    <property type="entry name" value="Krueppel-related zinc finger protein"/>
    <property type="match status" value="1"/>
</dbReference>
<keyword evidence="4" id="KW-0479">Metal-binding</keyword>
<evidence type="ECO:0000313" key="17">
    <source>
        <dbReference type="EMBL" id="CAG9564201.1"/>
    </source>
</evidence>
<keyword evidence="7" id="KW-0862">Zinc</keyword>
<dbReference type="SUPFAM" id="SSF57667">
    <property type="entry name" value="beta-beta-alpha zinc fingers"/>
    <property type="match status" value="2"/>
</dbReference>
<keyword evidence="12 15" id="KW-0131">Cell cycle</keyword>
<sequence length="156" mass="18137">MSSKFRLKTHLATHATEKPYICSICKKSFSILQNLNVHLRTHTGEKPFSCSTCGKTFAQSSGLTAHKRKHTGLLPYQCVLCPRKFRTFGHLQYHIRHVVLPKEMVKLVPKNHLMSEQEWRGIGVQQSQGWVHYMTHQPEPHILLFRRKKTTPPEKK</sequence>
<dbReference type="SUPFAM" id="SSF55637">
    <property type="entry name" value="Cell cycle regulatory proteins"/>
    <property type="match status" value="1"/>
</dbReference>
<dbReference type="GO" id="GO:0051301">
    <property type="term" value="P:cell division"/>
    <property type="evidence" value="ECO:0007669"/>
    <property type="project" value="UniProtKB-UniRule"/>
</dbReference>
<evidence type="ECO:0000256" key="14">
    <source>
        <dbReference type="PROSITE-ProRule" id="PRU00042"/>
    </source>
</evidence>
<evidence type="ECO:0000313" key="18">
    <source>
        <dbReference type="Proteomes" id="UP000789524"/>
    </source>
</evidence>
<dbReference type="PROSITE" id="PS00028">
    <property type="entry name" value="ZINC_FINGER_C2H2_1"/>
    <property type="match status" value="2"/>
</dbReference>
<dbReference type="Gene3D" id="3.30.160.60">
    <property type="entry name" value="Classic Zinc Finger"/>
    <property type="match status" value="2"/>
</dbReference>
<evidence type="ECO:0000256" key="15">
    <source>
        <dbReference type="RuleBase" id="RU311113"/>
    </source>
</evidence>
<dbReference type="PANTHER" id="PTHR24394">
    <property type="entry name" value="ZINC FINGER PROTEIN"/>
    <property type="match status" value="1"/>
</dbReference>
<dbReference type="InterPro" id="IPR013087">
    <property type="entry name" value="Znf_C2H2_type"/>
</dbReference>
<dbReference type="InterPro" id="IPR036236">
    <property type="entry name" value="Znf_C2H2_sf"/>
</dbReference>
<name>A0A8J2VTC4_9NEOP</name>
<evidence type="ECO:0000256" key="10">
    <source>
        <dbReference type="ARBA" id="ARBA00023163"/>
    </source>
</evidence>
<evidence type="ECO:0000256" key="4">
    <source>
        <dbReference type="ARBA" id="ARBA00022723"/>
    </source>
</evidence>
<evidence type="ECO:0000256" key="12">
    <source>
        <dbReference type="ARBA" id="ARBA00023306"/>
    </source>
</evidence>
<evidence type="ECO:0000256" key="8">
    <source>
        <dbReference type="ARBA" id="ARBA00023015"/>
    </source>
</evidence>
<evidence type="ECO:0000256" key="1">
    <source>
        <dbReference type="ARBA" id="ARBA00004123"/>
    </source>
</evidence>
<keyword evidence="11" id="KW-0539">Nucleus</keyword>
<keyword evidence="6 14" id="KW-0863">Zinc-finger</keyword>
<dbReference type="Pfam" id="PF01111">
    <property type="entry name" value="CKS"/>
    <property type="match status" value="1"/>
</dbReference>
<keyword evidence="9" id="KW-0238">DNA-binding</keyword>
<evidence type="ECO:0000256" key="5">
    <source>
        <dbReference type="ARBA" id="ARBA00022737"/>
    </source>
</evidence>
<evidence type="ECO:0000256" key="7">
    <source>
        <dbReference type="ARBA" id="ARBA00022833"/>
    </source>
</evidence>
<dbReference type="GO" id="GO:0016538">
    <property type="term" value="F:cyclin-dependent protein serine/threonine kinase regulator activity"/>
    <property type="evidence" value="ECO:0007669"/>
    <property type="project" value="InterPro"/>
</dbReference>
<dbReference type="InterPro" id="IPR036858">
    <property type="entry name" value="Cyclin-dep_kinase_reg-sub_sf"/>
</dbReference>
<evidence type="ECO:0000256" key="6">
    <source>
        <dbReference type="ARBA" id="ARBA00022771"/>
    </source>
</evidence>
<dbReference type="FunFam" id="3.30.160.60:FF:000358">
    <property type="entry name" value="zinc finger protein 24"/>
    <property type="match status" value="1"/>
</dbReference>
<proteinExistence type="inferred from homology"/>
<dbReference type="PROSITE" id="PS00945">
    <property type="entry name" value="CKS_2"/>
    <property type="match status" value="1"/>
</dbReference>
<dbReference type="OrthoDB" id="440676at2759"/>
<evidence type="ECO:0000256" key="11">
    <source>
        <dbReference type="ARBA" id="ARBA00023242"/>
    </source>
</evidence>
<comment type="function">
    <text evidence="15">Binds to the catalytic subunit of the cyclin dependent kinases and is essential for their biological function.</text>
</comment>
<comment type="similarity">
    <text evidence="2 15">Belongs to the CKS family.</text>
</comment>
<dbReference type="PANTHER" id="PTHR24394:SF58">
    <property type="entry name" value="ZINC FINGER AND BTB DOMAIN CONTAINING 33"/>
    <property type="match status" value="1"/>
</dbReference>
<dbReference type="SMART" id="SM00355">
    <property type="entry name" value="ZnF_C2H2"/>
    <property type="match status" value="3"/>
</dbReference>
<comment type="subcellular location">
    <subcellularLocation>
        <location evidence="1">Nucleus</location>
    </subcellularLocation>
</comment>
<dbReference type="GO" id="GO:0005634">
    <property type="term" value="C:nucleus"/>
    <property type="evidence" value="ECO:0007669"/>
    <property type="project" value="UniProtKB-SubCell"/>
</dbReference>
<accession>A0A8J2VTC4</accession>
<evidence type="ECO:0000256" key="3">
    <source>
        <dbReference type="ARBA" id="ARBA00022618"/>
    </source>
</evidence>
<dbReference type="Pfam" id="PF00096">
    <property type="entry name" value="zf-C2H2"/>
    <property type="match status" value="1"/>
</dbReference>
<dbReference type="InterPro" id="IPR000789">
    <property type="entry name" value="Cyclin-dep_kinase_reg-sub"/>
</dbReference>
<dbReference type="GO" id="GO:0003677">
    <property type="term" value="F:DNA binding"/>
    <property type="evidence" value="ECO:0007669"/>
    <property type="project" value="UniProtKB-KW"/>
</dbReference>
<keyword evidence="3 15" id="KW-0132">Cell division</keyword>
<keyword evidence="8" id="KW-0805">Transcription regulation</keyword>
<dbReference type="AlphaFoldDB" id="A0A8J2VTC4"/>
<keyword evidence="5" id="KW-0677">Repeat</keyword>
<feature type="domain" description="C2H2-type" evidence="16">
    <location>
        <begin position="48"/>
        <end position="75"/>
    </location>
</feature>
<dbReference type="GO" id="GO:0008270">
    <property type="term" value="F:zinc ion binding"/>
    <property type="evidence" value="ECO:0007669"/>
    <property type="project" value="UniProtKB-KW"/>
</dbReference>
<evidence type="ECO:0000256" key="9">
    <source>
        <dbReference type="ARBA" id="ARBA00023125"/>
    </source>
</evidence>
<protein>
    <recommendedName>
        <fullName evidence="13 15">Cyclin-dependent kinases regulatory subunit</fullName>
    </recommendedName>
</protein>
<keyword evidence="18" id="KW-1185">Reference proteome</keyword>
<dbReference type="PROSITE" id="PS50157">
    <property type="entry name" value="ZINC_FINGER_C2H2_2"/>
    <property type="match status" value="2"/>
</dbReference>
<evidence type="ECO:0000256" key="13">
    <source>
        <dbReference type="ARBA" id="ARBA00068939"/>
    </source>
</evidence>
<comment type="caution">
    <text evidence="17">The sequence shown here is derived from an EMBL/GenBank/DDBJ whole genome shotgun (WGS) entry which is preliminary data.</text>
</comment>
<dbReference type="SMART" id="SM01084">
    <property type="entry name" value="CKS"/>
    <property type="match status" value="1"/>
</dbReference>
<dbReference type="GO" id="GO:0000981">
    <property type="term" value="F:DNA-binding transcription factor activity, RNA polymerase II-specific"/>
    <property type="evidence" value="ECO:0007669"/>
    <property type="project" value="TreeGrafter"/>
</dbReference>
<dbReference type="EMBL" id="CAKASE010000050">
    <property type="protein sequence ID" value="CAG9564201.1"/>
    <property type="molecule type" value="Genomic_DNA"/>
</dbReference>
<dbReference type="PRINTS" id="PR00296">
    <property type="entry name" value="CYCLINKINASE"/>
</dbReference>
<organism evidence="17 18">
    <name type="scientific">Danaus chrysippus</name>
    <name type="common">African queen</name>
    <dbReference type="NCBI Taxonomy" id="151541"/>
    <lineage>
        <taxon>Eukaryota</taxon>
        <taxon>Metazoa</taxon>
        <taxon>Ecdysozoa</taxon>
        <taxon>Arthropoda</taxon>
        <taxon>Hexapoda</taxon>
        <taxon>Insecta</taxon>
        <taxon>Pterygota</taxon>
        <taxon>Neoptera</taxon>
        <taxon>Endopterygota</taxon>
        <taxon>Lepidoptera</taxon>
        <taxon>Glossata</taxon>
        <taxon>Ditrysia</taxon>
        <taxon>Papilionoidea</taxon>
        <taxon>Nymphalidae</taxon>
        <taxon>Danainae</taxon>
        <taxon>Danaini</taxon>
        <taxon>Danaina</taxon>
        <taxon>Danaus</taxon>
        <taxon>Anosia</taxon>
    </lineage>
</organism>
<keyword evidence="10" id="KW-0804">Transcription</keyword>
<evidence type="ECO:0000259" key="16">
    <source>
        <dbReference type="PROSITE" id="PS50157"/>
    </source>
</evidence>
<dbReference type="FunFam" id="3.30.170.10:FF:000001">
    <property type="entry name" value="Cyclin-dependent kinases regulatory subunit"/>
    <property type="match status" value="1"/>
</dbReference>
<feature type="domain" description="C2H2-type" evidence="16">
    <location>
        <begin position="20"/>
        <end position="47"/>
    </location>
</feature>
<evidence type="ECO:0000256" key="2">
    <source>
        <dbReference type="ARBA" id="ARBA00007782"/>
    </source>
</evidence>
<reference evidence="17" key="1">
    <citation type="submission" date="2021-09" db="EMBL/GenBank/DDBJ databases">
        <authorList>
            <person name="Martin H S."/>
        </authorList>
    </citation>
    <scope>NUCLEOTIDE SEQUENCE</scope>
</reference>
<gene>
    <name evidence="17" type="ORF">DCHRY22_LOCUS5220</name>
</gene>